<dbReference type="PANTHER" id="PTHR23028:SF53">
    <property type="entry name" value="ACYL_TRANSF_3 DOMAIN-CONTAINING PROTEIN"/>
    <property type="match status" value="1"/>
</dbReference>
<feature type="transmembrane region" description="Helical" evidence="8">
    <location>
        <begin position="165"/>
        <end position="182"/>
    </location>
</feature>
<protein>
    <submittedName>
        <fullName evidence="11">Acyltransferase</fullName>
    </submittedName>
</protein>
<dbReference type="SUPFAM" id="SSF52266">
    <property type="entry name" value="SGNH hydrolase"/>
    <property type="match status" value="1"/>
</dbReference>
<evidence type="ECO:0000256" key="1">
    <source>
        <dbReference type="ARBA" id="ARBA00004651"/>
    </source>
</evidence>
<keyword evidence="6 8" id="KW-0472">Membrane</keyword>
<evidence type="ECO:0000256" key="3">
    <source>
        <dbReference type="ARBA" id="ARBA00022679"/>
    </source>
</evidence>
<dbReference type="GO" id="GO:0009103">
    <property type="term" value="P:lipopolysaccharide biosynthetic process"/>
    <property type="evidence" value="ECO:0007669"/>
    <property type="project" value="TreeGrafter"/>
</dbReference>
<feature type="transmembrane region" description="Helical" evidence="8">
    <location>
        <begin position="359"/>
        <end position="380"/>
    </location>
</feature>
<dbReference type="AlphaFoldDB" id="A0A514CL59"/>
<keyword evidence="4 8" id="KW-0812">Transmembrane</keyword>
<dbReference type="Pfam" id="PF19040">
    <property type="entry name" value="SGNH"/>
    <property type="match status" value="1"/>
</dbReference>
<dbReference type="GO" id="GO:0016788">
    <property type="term" value="F:hydrolase activity, acting on ester bonds"/>
    <property type="evidence" value="ECO:0007669"/>
    <property type="project" value="UniProtKB-ARBA"/>
</dbReference>
<evidence type="ECO:0000256" key="7">
    <source>
        <dbReference type="ARBA" id="ARBA00023315"/>
    </source>
</evidence>
<sequence length="686" mass="78335">MSAIKYRPEVDGLRTVAVIPVILFHLGLSWIKGGFYGVDVFFVISGFLITSIIVKNLEAEKFTFSDFWLRRVRRILPALIGVIIFCFLIFPFLIFEGDLKYMAQDGLAALFSVANFNAYLNLGDYWGGRAESSIFLHAWSLSVEEQFYLVYPIILYFLHKKGKSMLKWVVLIVIVSFLWYSFAVMYEAAQFPLNIISSNSLAFYMIPSRAWELGAGGVIALLARNGYGEKLTSSLKSTLSLIGLAMIFLGYFIPTNGGISLFALLPVIGSCLFILFASTSSPAGNLLSNGTMVYIGKISYSLYLWHWPFCVLFHRYLSPKFGLSDFTSSILIIVLTVVLSILSYNLVETKTRFYQHTVKLVGGLAVLILATSSYFIYFYIINYDKVPFNYVEAYFDYYQMGKKKSESGKEMEKSKEDHTIRFYPLHETNEAYKTGGLVIGNNQMKKPEIMMMGDSHATGWAKVVHEITDSLSSKISYYTQTGFYPFFKIEDEIDDNFFGNDWEGYPTNVLKTLEDSSIKLLIMAARMENRDQEAFDKFESFCDYANSLDKKVLIINQVPLWSKWSSKNSAVVLSYFDIQPNGAKQYLNCIEKNEMVEVSNEKLNQIASKYPHVSVFDSYSIFMNENKVWIADDKDVLYFDDDHLSYQGTLRAKDYLYATIKSLVTTNGYFDEKTESHIKQTSYTDN</sequence>
<dbReference type="InterPro" id="IPR002656">
    <property type="entry name" value="Acyl_transf_3_dom"/>
</dbReference>
<evidence type="ECO:0000259" key="9">
    <source>
        <dbReference type="Pfam" id="PF01757"/>
    </source>
</evidence>
<feature type="transmembrane region" description="Helical" evidence="8">
    <location>
        <begin position="34"/>
        <end position="54"/>
    </location>
</feature>
<evidence type="ECO:0000256" key="2">
    <source>
        <dbReference type="ARBA" id="ARBA00022475"/>
    </source>
</evidence>
<evidence type="ECO:0000313" key="11">
    <source>
        <dbReference type="EMBL" id="QDH80528.1"/>
    </source>
</evidence>
<evidence type="ECO:0000256" key="8">
    <source>
        <dbReference type="SAM" id="Phobius"/>
    </source>
</evidence>
<feature type="transmembrane region" description="Helical" evidence="8">
    <location>
        <begin position="235"/>
        <end position="253"/>
    </location>
</feature>
<keyword evidence="5 8" id="KW-1133">Transmembrane helix</keyword>
<evidence type="ECO:0000256" key="5">
    <source>
        <dbReference type="ARBA" id="ARBA00022989"/>
    </source>
</evidence>
<dbReference type="Pfam" id="PF01757">
    <property type="entry name" value="Acyl_transf_3"/>
    <property type="match status" value="1"/>
</dbReference>
<evidence type="ECO:0000256" key="6">
    <source>
        <dbReference type="ARBA" id="ARBA00023136"/>
    </source>
</evidence>
<feature type="domain" description="SGNH" evidence="10">
    <location>
        <begin position="435"/>
        <end position="652"/>
    </location>
</feature>
<accession>A0A514CL59</accession>
<gene>
    <name evidence="11" type="ORF">FKX85_16365</name>
</gene>
<proteinExistence type="predicted"/>
<feature type="transmembrane region" description="Helical" evidence="8">
    <location>
        <begin position="75"/>
        <end position="95"/>
    </location>
</feature>
<dbReference type="InterPro" id="IPR043968">
    <property type="entry name" value="SGNH"/>
</dbReference>
<feature type="transmembrane region" description="Helical" evidence="8">
    <location>
        <begin position="12"/>
        <end position="28"/>
    </location>
</feature>
<feature type="transmembrane region" description="Helical" evidence="8">
    <location>
        <begin position="134"/>
        <end position="158"/>
    </location>
</feature>
<dbReference type="KEGG" id="echi:FKX85_16365"/>
<evidence type="ECO:0000256" key="4">
    <source>
        <dbReference type="ARBA" id="ARBA00022692"/>
    </source>
</evidence>
<keyword evidence="7 11" id="KW-0012">Acyltransferase</keyword>
<keyword evidence="2" id="KW-1003">Cell membrane</keyword>
<organism evidence="11 12">
    <name type="scientific">Echinicola soli</name>
    <dbReference type="NCBI Taxonomy" id="2591634"/>
    <lineage>
        <taxon>Bacteria</taxon>
        <taxon>Pseudomonadati</taxon>
        <taxon>Bacteroidota</taxon>
        <taxon>Cytophagia</taxon>
        <taxon>Cytophagales</taxon>
        <taxon>Cyclobacteriaceae</taxon>
        <taxon>Echinicola</taxon>
    </lineage>
</organism>
<keyword evidence="12" id="KW-1185">Reference proteome</keyword>
<feature type="transmembrane region" description="Helical" evidence="8">
    <location>
        <begin position="259"/>
        <end position="277"/>
    </location>
</feature>
<dbReference type="GO" id="GO:0005886">
    <property type="term" value="C:plasma membrane"/>
    <property type="evidence" value="ECO:0007669"/>
    <property type="project" value="UniProtKB-SubCell"/>
</dbReference>
<evidence type="ECO:0000313" key="12">
    <source>
        <dbReference type="Proteomes" id="UP000316614"/>
    </source>
</evidence>
<feature type="domain" description="Acyltransferase 3" evidence="9">
    <location>
        <begin position="9"/>
        <end position="343"/>
    </location>
</feature>
<dbReference type="GO" id="GO:0016747">
    <property type="term" value="F:acyltransferase activity, transferring groups other than amino-acyl groups"/>
    <property type="evidence" value="ECO:0007669"/>
    <property type="project" value="InterPro"/>
</dbReference>
<feature type="transmembrane region" description="Helical" evidence="8">
    <location>
        <begin position="329"/>
        <end position="347"/>
    </location>
</feature>
<dbReference type="RefSeq" id="WP_141615758.1">
    <property type="nucleotide sequence ID" value="NZ_CP041253.1"/>
</dbReference>
<dbReference type="OrthoDB" id="9796461at2"/>
<evidence type="ECO:0000259" key="10">
    <source>
        <dbReference type="Pfam" id="PF19040"/>
    </source>
</evidence>
<feature type="transmembrane region" description="Helical" evidence="8">
    <location>
        <begin position="202"/>
        <end position="223"/>
    </location>
</feature>
<name>A0A514CL59_9BACT</name>
<dbReference type="Proteomes" id="UP000316614">
    <property type="component" value="Chromosome"/>
</dbReference>
<comment type="subcellular location">
    <subcellularLocation>
        <location evidence="1">Cell membrane</location>
        <topology evidence="1">Multi-pass membrane protein</topology>
    </subcellularLocation>
</comment>
<dbReference type="InterPro" id="IPR036514">
    <property type="entry name" value="SGNH_hydro_sf"/>
</dbReference>
<dbReference type="EMBL" id="CP041253">
    <property type="protein sequence ID" value="QDH80528.1"/>
    <property type="molecule type" value="Genomic_DNA"/>
</dbReference>
<dbReference type="PANTHER" id="PTHR23028">
    <property type="entry name" value="ACETYLTRANSFERASE"/>
    <property type="match status" value="1"/>
</dbReference>
<dbReference type="Gene3D" id="3.40.50.1110">
    <property type="entry name" value="SGNH hydrolase"/>
    <property type="match status" value="1"/>
</dbReference>
<keyword evidence="3 11" id="KW-0808">Transferase</keyword>
<reference evidence="11 12" key="1">
    <citation type="submission" date="2019-06" db="EMBL/GenBank/DDBJ databases">
        <title>Echinicola alkalisoli sp. nov. isolated from saline soil.</title>
        <authorList>
            <person name="Sun J.-Q."/>
            <person name="Xu L."/>
        </authorList>
    </citation>
    <scope>NUCLEOTIDE SEQUENCE [LARGE SCALE GENOMIC DNA]</scope>
    <source>
        <strain evidence="11 12">LN3S3</strain>
    </source>
</reference>
<dbReference type="InterPro" id="IPR050879">
    <property type="entry name" value="Acyltransferase_3"/>
</dbReference>